<name>A0ABN4I121_9BURK</name>
<protein>
    <submittedName>
        <fullName evidence="1">WbqC-like protein</fullName>
    </submittedName>
</protein>
<dbReference type="InterPro" id="IPR014985">
    <property type="entry name" value="WbqC"/>
</dbReference>
<dbReference type="Pfam" id="PF08889">
    <property type="entry name" value="WbqC"/>
    <property type="match status" value="1"/>
</dbReference>
<sequence>MTRLAIMQPYFFPYIGYWQLIQAADRFVIYDDVNYINRGWINRNRLLINGEPTLITLPLRQASQNKKICDIDIAPTAEWLKKMLRMVEVTYKKAPYFNDVFPVIEGVLTYERSNLADYLAHHLQTMASFMEIETEFVVTSRDYANSQLAAQERIIDIARREQADVYINAQGGKELYDAASFSQVGIDLRFIAMRPLPYPQRGSGFTPYLSIIDALMEVGPKQIRSHLDAYDYV</sequence>
<reference evidence="2" key="1">
    <citation type="journal article" date="2015" name="Genome Announc.">
        <title>Complete Genome Sequence of Herbaspirillum hiltneri N3 (DSM 17495), Isolated from Surface-Sterilized Wheat Roots.</title>
        <authorList>
            <person name="Guizelini D."/>
            <person name="Saizaki P.M."/>
            <person name="Coimbra N.A."/>
            <person name="Weiss V.A."/>
            <person name="Faoro H."/>
            <person name="Sfeir M.Z."/>
            <person name="Baura V.A."/>
            <person name="Monteiro R.A."/>
            <person name="Chubatsu L.S."/>
            <person name="Souza E.M."/>
            <person name="Cruz L.M."/>
            <person name="Pedrosa F.O."/>
            <person name="Raittz R.T."/>
            <person name="Marchaukoski J.N."/>
            <person name="Steffens M.B."/>
        </authorList>
    </citation>
    <scope>NUCLEOTIDE SEQUENCE [LARGE SCALE GENOMIC DNA]</scope>
    <source>
        <strain evidence="2">N3</strain>
    </source>
</reference>
<accession>A0ABN4I121</accession>
<evidence type="ECO:0000313" key="1">
    <source>
        <dbReference type="EMBL" id="AKZ64639.1"/>
    </source>
</evidence>
<dbReference type="RefSeq" id="WP_053200348.1">
    <property type="nucleotide sequence ID" value="NZ_CP011409.1"/>
</dbReference>
<organism evidence="1 2">
    <name type="scientific">Herbaspirillum hiltneri N3</name>
    <dbReference type="NCBI Taxonomy" id="1262470"/>
    <lineage>
        <taxon>Bacteria</taxon>
        <taxon>Pseudomonadati</taxon>
        <taxon>Pseudomonadota</taxon>
        <taxon>Betaproteobacteria</taxon>
        <taxon>Burkholderiales</taxon>
        <taxon>Oxalobacteraceae</taxon>
        <taxon>Herbaspirillum</taxon>
    </lineage>
</organism>
<dbReference type="Proteomes" id="UP000063429">
    <property type="component" value="Chromosome"/>
</dbReference>
<evidence type="ECO:0000313" key="2">
    <source>
        <dbReference type="Proteomes" id="UP000063429"/>
    </source>
</evidence>
<dbReference type="EMBL" id="CP011409">
    <property type="protein sequence ID" value="AKZ64639.1"/>
    <property type="molecule type" value="Genomic_DNA"/>
</dbReference>
<keyword evidence="2" id="KW-1185">Reference proteome</keyword>
<proteinExistence type="predicted"/>
<gene>
    <name evidence="1" type="ORF">F506_20040</name>
</gene>